<evidence type="ECO:0000313" key="2">
    <source>
        <dbReference type="Proteomes" id="UP000298416"/>
    </source>
</evidence>
<name>A0A8X8XNS2_SALSN</name>
<comment type="caution">
    <text evidence="1">The sequence shown here is derived from an EMBL/GenBank/DDBJ whole genome shotgun (WGS) entry which is preliminary data.</text>
</comment>
<organism evidence="1">
    <name type="scientific">Salvia splendens</name>
    <name type="common">Scarlet sage</name>
    <dbReference type="NCBI Taxonomy" id="180675"/>
    <lineage>
        <taxon>Eukaryota</taxon>
        <taxon>Viridiplantae</taxon>
        <taxon>Streptophyta</taxon>
        <taxon>Embryophyta</taxon>
        <taxon>Tracheophyta</taxon>
        <taxon>Spermatophyta</taxon>
        <taxon>Magnoliopsida</taxon>
        <taxon>eudicotyledons</taxon>
        <taxon>Gunneridae</taxon>
        <taxon>Pentapetalae</taxon>
        <taxon>asterids</taxon>
        <taxon>lamiids</taxon>
        <taxon>Lamiales</taxon>
        <taxon>Lamiaceae</taxon>
        <taxon>Nepetoideae</taxon>
        <taxon>Mentheae</taxon>
        <taxon>Salviinae</taxon>
        <taxon>Salvia</taxon>
        <taxon>Salvia subgen. Calosphace</taxon>
        <taxon>core Calosphace</taxon>
    </lineage>
</organism>
<reference evidence="1" key="1">
    <citation type="submission" date="2018-01" db="EMBL/GenBank/DDBJ databases">
        <authorList>
            <person name="Mao J.F."/>
        </authorList>
    </citation>
    <scope>NUCLEOTIDE SEQUENCE</scope>
    <source>
        <strain evidence="1">Huo1</strain>
        <tissue evidence="1">Leaf</tissue>
    </source>
</reference>
<proteinExistence type="predicted"/>
<dbReference type="EMBL" id="PNBA02000008">
    <property type="protein sequence ID" value="KAG6415869.1"/>
    <property type="molecule type" value="Genomic_DNA"/>
</dbReference>
<evidence type="ECO:0000313" key="1">
    <source>
        <dbReference type="EMBL" id="KAG6415869.1"/>
    </source>
</evidence>
<sequence length="100" mass="11036">MSLQLLSPANEVPFATPDVVPILQPYYGGNEAPVPIPVPASPTVSTKRAAEVDLRNEEDSESDCFKIQKCEGNEFSDALDELKKLEDMFDSKLSNEFSPF</sequence>
<keyword evidence="2" id="KW-1185">Reference proteome</keyword>
<dbReference type="AlphaFoldDB" id="A0A8X8XNS2"/>
<reference evidence="1" key="2">
    <citation type="submission" date="2020-08" db="EMBL/GenBank/DDBJ databases">
        <title>Plant Genome Project.</title>
        <authorList>
            <person name="Zhang R.-G."/>
        </authorList>
    </citation>
    <scope>NUCLEOTIDE SEQUENCE</scope>
    <source>
        <strain evidence="1">Huo1</strain>
        <tissue evidence="1">Leaf</tissue>
    </source>
</reference>
<dbReference type="Proteomes" id="UP000298416">
    <property type="component" value="Unassembled WGS sequence"/>
</dbReference>
<accession>A0A8X8XNS2</accession>
<protein>
    <submittedName>
        <fullName evidence="1">Uncharacterized protein</fullName>
    </submittedName>
</protein>
<gene>
    <name evidence="1" type="ORF">SASPL_123288</name>
</gene>